<dbReference type="PANTHER" id="PTHR12598">
    <property type="entry name" value="COPPER HOMEOSTASIS PROTEIN CUTC"/>
    <property type="match status" value="1"/>
</dbReference>
<evidence type="ECO:0000256" key="2">
    <source>
        <dbReference type="HAMAP-Rule" id="MF_00795"/>
    </source>
</evidence>
<comment type="caution">
    <text evidence="3">The sequence shown here is derived from an EMBL/GenBank/DDBJ whole genome shotgun (WGS) entry which is preliminary data.</text>
</comment>
<name>A0A9X3FEG9_9BACT</name>
<dbReference type="HAMAP" id="MF_00795">
    <property type="entry name" value="CutC"/>
    <property type="match status" value="1"/>
</dbReference>
<dbReference type="PANTHER" id="PTHR12598:SF0">
    <property type="entry name" value="COPPER HOMEOSTASIS PROTEIN CUTC HOMOLOG"/>
    <property type="match status" value="1"/>
</dbReference>
<reference evidence="3" key="1">
    <citation type="submission" date="2022-11" db="EMBL/GenBank/DDBJ databases">
        <title>Marilongibacter aestuarii gen. nov., sp. nov., isolated from tidal flat sediment.</title>
        <authorList>
            <person name="Jiayan W."/>
        </authorList>
    </citation>
    <scope>NUCLEOTIDE SEQUENCE</scope>
    <source>
        <strain evidence="3">Z1-6</strain>
    </source>
</reference>
<accession>A0A9X3FEG9</accession>
<dbReference type="AlphaFoldDB" id="A0A9X3FEG9"/>
<dbReference type="GO" id="GO:0005507">
    <property type="term" value="F:copper ion binding"/>
    <property type="evidence" value="ECO:0007669"/>
    <property type="project" value="TreeGrafter"/>
</dbReference>
<dbReference type="InterPro" id="IPR005627">
    <property type="entry name" value="CutC-like"/>
</dbReference>
<evidence type="ECO:0000256" key="1">
    <source>
        <dbReference type="ARBA" id="ARBA00007768"/>
    </source>
</evidence>
<comment type="subcellular location">
    <subcellularLocation>
        <location evidence="2">Cytoplasm</location>
    </subcellularLocation>
</comment>
<evidence type="ECO:0000313" key="3">
    <source>
        <dbReference type="EMBL" id="MCY1721550.1"/>
    </source>
</evidence>
<dbReference type="Gene3D" id="3.20.20.380">
    <property type="entry name" value="Copper homeostasis (CutC) domain"/>
    <property type="match status" value="1"/>
</dbReference>
<gene>
    <name evidence="2" type="primary">cutC</name>
    <name evidence="3" type="ORF">OU798_14435</name>
</gene>
<proteinExistence type="inferred from homology"/>
<dbReference type="RefSeq" id="WP_343333879.1">
    <property type="nucleotide sequence ID" value="NZ_JAPOHD010000027.1"/>
</dbReference>
<keyword evidence="4" id="KW-1185">Reference proteome</keyword>
<comment type="similarity">
    <text evidence="1 2">Belongs to the CutC family.</text>
</comment>
<dbReference type="Proteomes" id="UP001145087">
    <property type="component" value="Unassembled WGS sequence"/>
</dbReference>
<dbReference type="InterPro" id="IPR036822">
    <property type="entry name" value="CutC-like_dom_sf"/>
</dbReference>
<dbReference type="Pfam" id="PF03932">
    <property type="entry name" value="CutC"/>
    <property type="match status" value="1"/>
</dbReference>
<organism evidence="3 4">
    <name type="scientific">Draconibacterium aestuarii</name>
    <dbReference type="NCBI Taxonomy" id="2998507"/>
    <lineage>
        <taxon>Bacteria</taxon>
        <taxon>Pseudomonadati</taxon>
        <taxon>Bacteroidota</taxon>
        <taxon>Bacteroidia</taxon>
        <taxon>Marinilabiliales</taxon>
        <taxon>Prolixibacteraceae</taxon>
        <taxon>Draconibacterium</taxon>
    </lineage>
</organism>
<dbReference type="SUPFAM" id="SSF110395">
    <property type="entry name" value="CutC-like"/>
    <property type="match status" value="1"/>
</dbReference>
<protein>
    <recommendedName>
        <fullName evidence="2">PF03932 family protein CutC</fullName>
    </recommendedName>
</protein>
<dbReference type="GO" id="GO:0005737">
    <property type="term" value="C:cytoplasm"/>
    <property type="evidence" value="ECO:0007669"/>
    <property type="project" value="UniProtKB-SubCell"/>
</dbReference>
<evidence type="ECO:0000313" key="4">
    <source>
        <dbReference type="Proteomes" id="UP001145087"/>
    </source>
</evidence>
<dbReference type="EMBL" id="JAPOHD010000027">
    <property type="protein sequence ID" value="MCY1721550.1"/>
    <property type="molecule type" value="Genomic_DNA"/>
</dbReference>
<keyword evidence="2" id="KW-0963">Cytoplasm</keyword>
<sequence>MIKEACVESFKEAKLAQERGANRIELCSDLANDGLTPSFRLMQKCCSELDIPMMVMARPRAGNFVFSDLEVVQTKIAINLAKEAGAAGVVIGLLTSDNKIDEKNTRHLAEYASPLPVTFHKAIDEMEDPVEGVRVLKTIPGITRILTSGGKPTALEGQETIRKMIAEADGRITILVAGKVLDSNIEEIQKITGTSELHGRRIVGELVEK</sequence>
<comment type="caution">
    <text evidence="2">Once thought to be involved in copper homeostasis, experiments in E.coli have shown this is not the case.</text>
</comment>